<sequence length="111" mass="12354">MEAPKCRACGVRHWGLCTVFHGNPENQTTTILRSVSQTTETVVANNMANKKGGDASDRNIRSDHVLKADANVGGSASDSKTRTYQYRDSEKRKAYMKEYMKKKRVSKIGGK</sequence>
<name>A0A6M3LE27_9ZZZZ</name>
<dbReference type="EMBL" id="MT142999">
    <property type="protein sequence ID" value="QJA91604.1"/>
    <property type="molecule type" value="Genomic_DNA"/>
</dbReference>
<protein>
    <submittedName>
        <fullName evidence="2">Uncharacterized protein</fullName>
    </submittedName>
</protein>
<gene>
    <name evidence="2" type="ORF">MM415B03316_0009</name>
</gene>
<feature type="region of interest" description="Disordered" evidence="1">
    <location>
        <begin position="67"/>
        <end position="88"/>
    </location>
</feature>
<evidence type="ECO:0000313" key="2">
    <source>
        <dbReference type="EMBL" id="QJA91604.1"/>
    </source>
</evidence>
<organism evidence="2">
    <name type="scientific">viral metagenome</name>
    <dbReference type="NCBI Taxonomy" id="1070528"/>
    <lineage>
        <taxon>unclassified sequences</taxon>
        <taxon>metagenomes</taxon>
        <taxon>organismal metagenomes</taxon>
    </lineage>
</organism>
<dbReference type="AlphaFoldDB" id="A0A6M3LE27"/>
<evidence type="ECO:0000256" key="1">
    <source>
        <dbReference type="SAM" id="MobiDB-lite"/>
    </source>
</evidence>
<feature type="compositionally biased region" description="Basic and acidic residues" evidence="1">
    <location>
        <begin position="79"/>
        <end position="88"/>
    </location>
</feature>
<accession>A0A6M3LE27</accession>
<reference evidence="2" key="1">
    <citation type="submission" date="2020-03" db="EMBL/GenBank/DDBJ databases">
        <title>The deep terrestrial virosphere.</title>
        <authorList>
            <person name="Holmfeldt K."/>
            <person name="Nilsson E."/>
            <person name="Simone D."/>
            <person name="Lopez-Fernandez M."/>
            <person name="Wu X."/>
            <person name="de Brujin I."/>
            <person name="Lundin D."/>
            <person name="Andersson A."/>
            <person name="Bertilsson S."/>
            <person name="Dopson M."/>
        </authorList>
    </citation>
    <scope>NUCLEOTIDE SEQUENCE</scope>
    <source>
        <strain evidence="2">MM415B03316</strain>
    </source>
</reference>
<proteinExistence type="predicted"/>